<dbReference type="PANTHER" id="PTHR13224">
    <property type="entry name" value="THYROID HORMONE RECEPTOR-ASSOCIATED PROTEIN-RELATED"/>
    <property type="match status" value="1"/>
</dbReference>
<reference evidence="11 12" key="1">
    <citation type="journal article" date="2023" name="Sci. Data">
        <title>Genome assembly of the Korean intertidal mud-creeper Batillaria attramentaria.</title>
        <authorList>
            <person name="Patra A.K."/>
            <person name="Ho P.T."/>
            <person name="Jun S."/>
            <person name="Lee S.J."/>
            <person name="Kim Y."/>
            <person name="Won Y.J."/>
        </authorList>
    </citation>
    <scope>NUCLEOTIDE SEQUENCE [LARGE SCALE GENOMIC DNA]</scope>
    <source>
        <strain evidence="11">Wonlab-2016</strain>
    </source>
</reference>
<evidence type="ECO:0000256" key="8">
    <source>
        <dbReference type="ARBA" id="ARBA00023242"/>
    </source>
</evidence>
<dbReference type="PANTHER" id="PTHR13224:SF6">
    <property type="entry name" value="MEDIATOR OF RNA POLYMERASE II TRANSCRIPTION SUBUNIT 16"/>
    <property type="match status" value="1"/>
</dbReference>
<evidence type="ECO:0000259" key="10">
    <source>
        <dbReference type="Pfam" id="PF20719"/>
    </source>
</evidence>
<feature type="domain" description="Mediator complex subunit 16 C-terminal" evidence="10">
    <location>
        <begin position="304"/>
        <end position="363"/>
    </location>
</feature>
<evidence type="ECO:0000256" key="5">
    <source>
        <dbReference type="ARBA" id="ARBA00023015"/>
    </source>
</evidence>
<keyword evidence="5" id="KW-0805">Transcription regulation</keyword>
<dbReference type="GO" id="GO:0005634">
    <property type="term" value="C:nucleus"/>
    <property type="evidence" value="ECO:0007669"/>
    <property type="project" value="UniProtKB-SubCell"/>
</dbReference>
<comment type="similarity">
    <text evidence="2">Belongs to the Mediator complex subunit 16 family.</text>
</comment>
<evidence type="ECO:0000256" key="6">
    <source>
        <dbReference type="ARBA" id="ARBA00023159"/>
    </source>
</evidence>
<evidence type="ECO:0008006" key="13">
    <source>
        <dbReference type="Google" id="ProtNLM"/>
    </source>
</evidence>
<evidence type="ECO:0000259" key="9">
    <source>
        <dbReference type="Pfam" id="PF20718"/>
    </source>
</evidence>
<keyword evidence="4" id="KW-0677">Repeat</keyword>
<evidence type="ECO:0000256" key="3">
    <source>
        <dbReference type="ARBA" id="ARBA00022574"/>
    </source>
</evidence>
<organism evidence="11 12">
    <name type="scientific">Batillaria attramentaria</name>
    <dbReference type="NCBI Taxonomy" id="370345"/>
    <lineage>
        <taxon>Eukaryota</taxon>
        <taxon>Metazoa</taxon>
        <taxon>Spiralia</taxon>
        <taxon>Lophotrochozoa</taxon>
        <taxon>Mollusca</taxon>
        <taxon>Gastropoda</taxon>
        <taxon>Caenogastropoda</taxon>
        <taxon>Sorbeoconcha</taxon>
        <taxon>Cerithioidea</taxon>
        <taxon>Batillariidae</taxon>
        <taxon>Batillaria</taxon>
    </lineage>
</organism>
<sequence>MFVGHNVWDVLLAVRQGMVESVVQHINDNFQKQTPSLQEMLRVRLLRLRSALCSIIPSGRQRAAECRALLTLFSIASVIRTIIRPKSVSTQEKSPVEKLSALCSISTETDLDTLIKTLDPDDFIVESIKKEKGSQASLQMLQPFIQWVSDFVLHLLSTVPLVQSGANMPGAALLRDVGVLSVLRDLLAITRLWGTVNSVCLPTFSTTSYHDCLAHIFKLLSRIWMMRKDGAGVELEEAIVDECASLPSKVLVPDFHYSYGHDSCSFAVFTQPPPLRFVFGNEPEFLYAVRKNYLVYPIEIAPDSHQCHDIVRHIQLGVMPRGPVRECIRCGACSLLNSTAQSKLLSSWEKRFVRNCLCGGHWKLRGAQLR</sequence>
<dbReference type="EMBL" id="JACVVK020000066">
    <property type="protein sequence ID" value="KAK7496541.1"/>
    <property type="molecule type" value="Genomic_DNA"/>
</dbReference>
<evidence type="ECO:0000313" key="12">
    <source>
        <dbReference type="Proteomes" id="UP001519460"/>
    </source>
</evidence>
<dbReference type="Pfam" id="PF20718">
    <property type="entry name" value="Med16_bridge"/>
    <property type="match status" value="1"/>
</dbReference>
<evidence type="ECO:0000256" key="2">
    <source>
        <dbReference type="ARBA" id="ARBA00006543"/>
    </source>
</evidence>
<keyword evidence="7" id="KW-0804">Transcription</keyword>
<dbReference type="AlphaFoldDB" id="A0ABD0LAE3"/>
<protein>
    <recommendedName>
        <fullName evidence="13">Mediator of RNA polymerase II transcription subunit 16</fullName>
    </recommendedName>
</protein>
<keyword evidence="12" id="KW-1185">Reference proteome</keyword>
<evidence type="ECO:0000256" key="1">
    <source>
        <dbReference type="ARBA" id="ARBA00004123"/>
    </source>
</evidence>
<evidence type="ECO:0000256" key="4">
    <source>
        <dbReference type="ARBA" id="ARBA00022737"/>
    </source>
</evidence>
<keyword evidence="3" id="KW-0853">WD repeat</keyword>
<accession>A0ABD0LAE3</accession>
<dbReference type="Pfam" id="PF20719">
    <property type="entry name" value="Med16_C"/>
    <property type="match status" value="1"/>
</dbReference>
<evidence type="ECO:0000256" key="7">
    <source>
        <dbReference type="ARBA" id="ARBA00023163"/>
    </source>
</evidence>
<name>A0ABD0LAE3_9CAEN</name>
<dbReference type="InterPro" id="IPR048339">
    <property type="entry name" value="Mediator_Med16_C"/>
</dbReference>
<evidence type="ECO:0000313" key="11">
    <source>
        <dbReference type="EMBL" id="KAK7496541.1"/>
    </source>
</evidence>
<dbReference type="InterPro" id="IPR048616">
    <property type="entry name" value="MED16_bridge"/>
</dbReference>
<dbReference type="Proteomes" id="UP001519460">
    <property type="component" value="Unassembled WGS sequence"/>
</dbReference>
<feature type="domain" description="Mediator of RNA polymerase II transcription subunit 16 central helical bridge" evidence="9">
    <location>
        <begin position="1"/>
        <end position="193"/>
    </location>
</feature>
<comment type="subcellular location">
    <subcellularLocation>
        <location evidence="1">Nucleus</location>
    </subcellularLocation>
</comment>
<keyword evidence="6" id="KW-0010">Activator</keyword>
<dbReference type="InterPro" id="IPR048338">
    <property type="entry name" value="Mediator_Med16"/>
</dbReference>
<proteinExistence type="inferred from homology"/>
<comment type="caution">
    <text evidence="11">The sequence shown here is derived from an EMBL/GenBank/DDBJ whole genome shotgun (WGS) entry which is preliminary data.</text>
</comment>
<keyword evidence="8" id="KW-0539">Nucleus</keyword>
<gene>
    <name evidence="11" type="ORF">BaRGS_00012193</name>
</gene>